<keyword evidence="4 6" id="KW-0808">Transferase</keyword>
<evidence type="ECO:0000256" key="3">
    <source>
        <dbReference type="ARBA" id="ARBA00022676"/>
    </source>
</evidence>
<dbReference type="SUPFAM" id="SSF53448">
    <property type="entry name" value="Nucleotide-diphospho-sugar transferases"/>
    <property type="match status" value="1"/>
</dbReference>
<sequence length="311" mass="33347">MDAQATDLLALAPAGRRRYDYELVLVAYHSRPLVEALLASLPADLPAVVVDNAHGADGLAELVANRPATRYLDGPGRGYAAGANLGARSSGYDTVIFVDPDSRPTPTQLDGLAATLARGDDLAVVCAMTADHDGRAEIGVGGWEPTAARALVHATGAHKLFPTAGLWARPRRGRPLELDWLGGACMAMSMRHFRELGGFDESYFVYSEDVEYGRRVRAAGLRQVLLTDMVVLHGGTGSGDGRERMVRLRAASMMSYVRRYNGAGTALGIRLALTAGYFARRVAARLRGRAVTAREHAAYVRGLWLGAPDMT</sequence>
<accession>A0A543DZP4</accession>
<dbReference type="EMBL" id="VFPA01000001">
    <property type="protein sequence ID" value="TQM14754.1"/>
    <property type="molecule type" value="Genomic_DNA"/>
</dbReference>
<evidence type="ECO:0000256" key="2">
    <source>
        <dbReference type="ARBA" id="ARBA00006739"/>
    </source>
</evidence>
<evidence type="ECO:0000256" key="1">
    <source>
        <dbReference type="ARBA" id="ARBA00004776"/>
    </source>
</evidence>
<dbReference type="Proteomes" id="UP000315677">
    <property type="component" value="Unassembled WGS sequence"/>
</dbReference>
<reference evidence="6 7" key="1">
    <citation type="submission" date="2019-06" db="EMBL/GenBank/DDBJ databases">
        <title>Sequencing the genomes of 1000 actinobacteria strains.</title>
        <authorList>
            <person name="Klenk H.-P."/>
        </authorList>
    </citation>
    <scope>NUCLEOTIDE SEQUENCE [LARGE SCALE GENOMIC DNA]</scope>
    <source>
        <strain evidence="6 7">DSM 45301</strain>
    </source>
</reference>
<dbReference type="Gene3D" id="3.90.550.10">
    <property type="entry name" value="Spore Coat Polysaccharide Biosynthesis Protein SpsA, Chain A"/>
    <property type="match status" value="1"/>
</dbReference>
<name>A0A543DZP4_9PSEU</name>
<dbReference type="RefSeq" id="WP_142049515.1">
    <property type="nucleotide sequence ID" value="NZ_VFPA01000001.1"/>
</dbReference>
<dbReference type="PANTHER" id="PTHR43179">
    <property type="entry name" value="RHAMNOSYLTRANSFERASE WBBL"/>
    <property type="match status" value="1"/>
</dbReference>
<keyword evidence="7" id="KW-1185">Reference proteome</keyword>
<evidence type="ECO:0000313" key="7">
    <source>
        <dbReference type="Proteomes" id="UP000315677"/>
    </source>
</evidence>
<dbReference type="InterPro" id="IPR029044">
    <property type="entry name" value="Nucleotide-diphossugar_trans"/>
</dbReference>
<dbReference type="OrthoDB" id="9771846at2"/>
<dbReference type="PANTHER" id="PTHR43179:SF12">
    <property type="entry name" value="GALACTOFURANOSYLTRANSFERASE GLFT2"/>
    <property type="match status" value="1"/>
</dbReference>
<feature type="domain" description="Glycosyltransferase 2-like" evidence="5">
    <location>
        <begin position="31"/>
        <end position="139"/>
    </location>
</feature>
<dbReference type="AlphaFoldDB" id="A0A543DZP4"/>
<dbReference type="InterPro" id="IPR001173">
    <property type="entry name" value="Glyco_trans_2-like"/>
</dbReference>
<comment type="caution">
    <text evidence="6">The sequence shown here is derived from an EMBL/GenBank/DDBJ whole genome shotgun (WGS) entry which is preliminary data.</text>
</comment>
<organism evidence="6 7">
    <name type="scientific">Pseudonocardia kunmingensis</name>
    <dbReference type="NCBI Taxonomy" id="630975"/>
    <lineage>
        <taxon>Bacteria</taxon>
        <taxon>Bacillati</taxon>
        <taxon>Actinomycetota</taxon>
        <taxon>Actinomycetes</taxon>
        <taxon>Pseudonocardiales</taxon>
        <taxon>Pseudonocardiaceae</taxon>
        <taxon>Pseudonocardia</taxon>
    </lineage>
</organism>
<evidence type="ECO:0000256" key="4">
    <source>
        <dbReference type="ARBA" id="ARBA00022679"/>
    </source>
</evidence>
<evidence type="ECO:0000313" key="6">
    <source>
        <dbReference type="EMBL" id="TQM14754.1"/>
    </source>
</evidence>
<comment type="similarity">
    <text evidence="2">Belongs to the glycosyltransferase 2 family.</text>
</comment>
<dbReference type="GO" id="GO:0016757">
    <property type="term" value="F:glycosyltransferase activity"/>
    <property type="evidence" value="ECO:0007669"/>
    <property type="project" value="UniProtKB-KW"/>
</dbReference>
<proteinExistence type="inferred from homology"/>
<protein>
    <submittedName>
        <fullName evidence="6">GT2 family glycosyltransferase</fullName>
    </submittedName>
</protein>
<dbReference type="Pfam" id="PF00535">
    <property type="entry name" value="Glycos_transf_2"/>
    <property type="match status" value="1"/>
</dbReference>
<keyword evidence="3" id="KW-0328">Glycosyltransferase</keyword>
<gene>
    <name evidence="6" type="ORF">FB558_1528</name>
</gene>
<comment type="pathway">
    <text evidence="1">Cell wall biogenesis; cell wall polysaccharide biosynthesis.</text>
</comment>
<evidence type="ECO:0000259" key="5">
    <source>
        <dbReference type="Pfam" id="PF00535"/>
    </source>
</evidence>